<dbReference type="Pfam" id="PF13637">
    <property type="entry name" value="Ank_4"/>
    <property type="match status" value="1"/>
</dbReference>
<protein>
    <submittedName>
        <fullName evidence="4">Ankyrin domain-containing protein</fullName>
    </submittedName>
</protein>
<feature type="repeat" description="ANK" evidence="3">
    <location>
        <begin position="957"/>
        <end position="989"/>
    </location>
</feature>
<evidence type="ECO:0000313" key="7">
    <source>
        <dbReference type="Proteomes" id="UP000262712"/>
    </source>
</evidence>
<keyword evidence="2 3" id="KW-0040">ANK repeat</keyword>
<accession>A0A2G1DHM0</accession>
<dbReference type="EMBL" id="NXFY01000010">
    <property type="protein sequence ID" value="PHO17985.1"/>
    <property type="molecule type" value="Genomic_DNA"/>
</dbReference>
<keyword evidence="6" id="KW-1185">Reference proteome</keyword>
<reference evidence="4 7" key="2">
    <citation type="submission" date="2018-08" db="EMBL/GenBank/DDBJ databases">
        <title>Complete genome of the Arcobacter molluscorum type strain LMG 25693.</title>
        <authorList>
            <person name="Miller W.G."/>
            <person name="Yee E."/>
            <person name="Bono J.L."/>
        </authorList>
    </citation>
    <scope>NUCLEOTIDE SEQUENCE [LARGE SCALE GENOMIC DNA]</scope>
    <source>
        <strain evidence="4 7">CECT 7696</strain>
    </source>
</reference>
<evidence type="ECO:0000313" key="5">
    <source>
        <dbReference type="EMBL" id="PHO17985.1"/>
    </source>
</evidence>
<dbReference type="SUPFAM" id="SSF48403">
    <property type="entry name" value="Ankyrin repeat"/>
    <property type="match status" value="4"/>
</dbReference>
<evidence type="ECO:0000313" key="6">
    <source>
        <dbReference type="Proteomes" id="UP000221222"/>
    </source>
</evidence>
<reference evidence="5 6" key="1">
    <citation type="submission" date="2017-09" db="EMBL/GenBank/DDBJ databases">
        <title>Arcobacter canalis sp. nov., a new species isolated from a water canal contaminated with urban sewage.</title>
        <authorList>
            <person name="Perez-Cataluna A."/>
            <person name="Salas-Masso N."/>
            <person name="Figueras M.J."/>
        </authorList>
    </citation>
    <scope>NUCLEOTIDE SEQUENCE [LARGE SCALE GENOMIC DNA]</scope>
    <source>
        <strain evidence="5 6">F98-3</strain>
    </source>
</reference>
<gene>
    <name evidence="4" type="ORF">AMOL_2389</name>
    <name evidence="5" type="ORF">CPU12_07770</name>
</gene>
<sequence>MQLKNIFPLNNDENLNTLIKKGKINKIIKYLDKNSININDNIEEYLSLAIKSDNSNFLEYLSNLNIKIPKNIDNLNILSFTLNKTTNLDIISYIIKNNLFSKEYEYGLSPFETALEINADFKIFKLLIDNNILQNSISKLPIIHQLVENDYITYQLKIDTITYLLRNKQIDLNEEIIGQKSLLEKAYDIQNKYLIELFLSYKASVKPIYEVYGNIFLNEKEISKMSSVLLENQPFKDYKYFSRYLTFKDFKSLLFKFDDIKNMEILILICKNVLILNNEKIELFKIALEKGCDINEISDDIYQYTALQYYCTNYKIRNDFSFIDFLFDNGAVFNFNNNSPLADCIYLNQINLIKYLVKEKNIDINELNRSGIGAINGLIGFDFLENTNDKIKMLELLVKLGLDINQKVISSKKQEYPKSSIIDILIKDKRNHEFLEYILKTYKDLKIEDEISYMFAFEPNDVLCKLLIEKNPYYTSDFYYSKKIDNKEYKFSAQALDMAIDWKRHELAQYLIEKYPNMKTYTEHSSLIDTAFTNSFSIEFIKKLIDKDPNLDRLYYKTKIYPSTKEEVTTKETSLISILSHLKNISFSVDKITEIVDYLLENNANANIPLIKEGLGHSAIKEEHALLYAAKENMEKKLLDTLIDKGNIDLNEKRSGRNESLVNSYLSIRTLSDDSILDHLKYFSKKCKIDLEQQDIEGNTLFLKASSNCLPKCLQYLIELGSNIDIIGGFDNSPAIHKAISNYPHLDKTKRAQTVKVLIDAGVDLEQFDSEQLTALMSASKYGCFESLVTLLENGANPNSKNETNANAANVLIPSDVYTKNYSYDDKENFEENKSKILAVLKDYGCDLDNVPLEGSTILNNAIGYNLKTIFNTLLQLDIDINKPDRNGTTPIMVAIEFGDIYFVNSLLQNPNINLLVEDNAGENLIYKAIKRENDSKVIDLIDYLVENGVPIKNLENGMNPLIFASYFSHFNLFEYLLNFVDDINTKDSFGLSAISWTLQSNLNIPLEQRLEAIKTLVALNADKQEVIEIAKRIEDNYEIMQLLESI</sequence>
<feature type="repeat" description="ANK" evidence="3">
    <location>
        <begin position="771"/>
        <end position="803"/>
    </location>
</feature>
<evidence type="ECO:0000313" key="4">
    <source>
        <dbReference type="EMBL" id="AXX93331.1"/>
    </source>
</evidence>
<dbReference type="RefSeq" id="WP_099342534.1">
    <property type="nucleotide sequence ID" value="NZ_CP032098.1"/>
</dbReference>
<dbReference type="PANTHER" id="PTHR24198:SF165">
    <property type="entry name" value="ANKYRIN REPEAT-CONTAINING PROTEIN-RELATED"/>
    <property type="match status" value="1"/>
</dbReference>
<evidence type="ECO:0000256" key="2">
    <source>
        <dbReference type="ARBA" id="ARBA00023043"/>
    </source>
</evidence>
<dbReference type="KEGG" id="amol:AMOL_2389"/>
<proteinExistence type="predicted"/>
<name>A0A2G1DHM0_9BACT</name>
<dbReference type="EMBL" id="CP032098">
    <property type="protein sequence ID" value="AXX93331.1"/>
    <property type="molecule type" value="Genomic_DNA"/>
</dbReference>
<keyword evidence="1" id="KW-0677">Repeat</keyword>
<dbReference type="AlphaFoldDB" id="A0A2G1DHM0"/>
<dbReference type="Proteomes" id="UP000221222">
    <property type="component" value="Unassembled WGS sequence"/>
</dbReference>
<dbReference type="InterPro" id="IPR036770">
    <property type="entry name" value="Ankyrin_rpt-contain_sf"/>
</dbReference>
<dbReference type="PROSITE" id="PS50088">
    <property type="entry name" value="ANK_REPEAT"/>
    <property type="match status" value="2"/>
</dbReference>
<dbReference type="Proteomes" id="UP000262712">
    <property type="component" value="Chromosome"/>
</dbReference>
<organism evidence="5 6">
    <name type="scientific">Malaciobacter molluscorum LMG 25693</name>
    <dbReference type="NCBI Taxonomy" id="870501"/>
    <lineage>
        <taxon>Bacteria</taxon>
        <taxon>Pseudomonadati</taxon>
        <taxon>Campylobacterota</taxon>
        <taxon>Epsilonproteobacteria</taxon>
        <taxon>Campylobacterales</taxon>
        <taxon>Arcobacteraceae</taxon>
        <taxon>Malaciobacter</taxon>
    </lineage>
</organism>
<dbReference type="Gene3D" id="1.25.40.20">
    <property type="entry name" value="Ankyrin repeat-containing domain"/>
    <property type="match status" value="4"/>
</dbReference>
<dbReference type="SMART" id="SM00248">
    <property type="entry name" value="ANK"/>
    <property type="match status" value="16"/>
</dbReference>
<dbReference type="InterPro" id="IPR002110">
    <property type="entry name" value="Ankyrin_rpt"/>
</dbReference>
<dbReference type="Pfam" id="PF12796">
    <property type="entry name" value="Ank_2"/>
    <property type="match status" value="3"/>
</dbReference>
<evidence type="ECO:0000256" key="3">
    <source>
        <dbReference type="PROSITE-ProRule" id="PRU00023"/>
    </source>
</evidence>
<dbReference type="PANTHER" id="PTHR24198">
    <property type="entry name" value="ANKYRIN REPEAT AND PROTEIN KINASE DOMAIN-CONTAINING PROTEIN"/>
    <property type="match status" value="1"/>
</dbReference>
<evidence type="ECO:0000256" key="1">
    <source>
        <dbReference type="ARBA" id="ARBA00022737"/>
    </source>
</evidence>